<dbReference type="SUPFAM" id="SSF54373">
    <property type="entry name" value="FAD-linked reductases, C-terminal domain"/>
    <property type="match status" value="1"/>
</dbReference>
<dbReference type="PRINTS" id="PR00419">
    <property type="entry name" value="ADXRDTASE"/>
</dbReference>
<dbReference type="PANTHER" id="PTHR10742:SF414">
    <property type="entry name" value="CONTAINING AMINE OXIDASE, PUTATIVE (AFU_ORTHOLOGUE AFUA_3G12150)-RELATED"/>
    <property type="match status" value="1"/>
</dbReference>
<dbReference type="Gene3D" id="3.50.50.60">
    <property type="entry name" value="FAD/NAD(P)-binding domain"/>
    <property type="match status" value="1"/>
</dbReference>
<evidence type="ECO:0000313" key="3">
    <source>
        <dbReference type="EMBL" id="CEO59385.1"/>
    </source>
</evidence>
<feature type="domain" description="Amine oxidase" evidence="2">
    <location>
        <begin position="65"/>
        <end position="547"/>
    </location>
</feature>
<organism evidence="3 4">
    <name type="scientific">Penicillium brasilianum</name>
    <dbReference type="NCBI Taxonomy" id="104259"/>
    <lineage>
        <taxon>Eukaryota</taxon>
        <taxon>Fungi</taxon>
        <taxon>Dikarya</taxon>
        <taxon>Ascomycota</taxon>
        <taxon>Pezizomycotina</taxon>
        <taxon>Eurotiomycetes</taxon>
        <taxon>Eurotiomycetidae</taxon>
        <taxon>Eurotiales</taxon>
        <taxon>Aspergillaceae</taxon>
        <taxon>Penicillium</taxon>
    </lineage>
</organism>
<protein>
    <recommendedName>
        <fullName evidence="2">Amine oxidase domain-containing protein</fullName>
    </recommendedName>
</protein>
<keyword evidence="4" id="KW-1185">Reference proteome</keyword>
<dbReference type="GO" id="GO:0050660">
    <property type="term" value="F:flavin adenine dinucleotide binding"/>
    <property type="evidence" value="ECO:0007669"/>
    <property type="project" value="TreeGrafter"/>
</dbReference>
<accession>A0A0F7VH17</accession>
<dbReference type="Proteomes" id="UP000042958">
    <property type="component" value="Unassembled WGS sequence"/>
</dbReference>
<dbReference type="AlphaFoldDB" id="A0A0F7VH17"/>
<evidence type="ECO:0000313" key="4">
    <source>
        <dbReference type="Proteomes" id="UP000042958"/>
    </source>
</evidence>
<sequence length="575" mass="63316">MEAKAHSKESYSKPGQVSWMEQDLADCSRDFRPLSQERDAGTSLDGLPRAKDGPALHVGVIGAGFAGLRCAEILLDHGVRVTVLEARDRLGGRVHQVDLLGHTVDMGPNWIHGTLNNPILNLAKQTETALAAVEDSACIFDQDGEFISNEKATELLDLVWEIIREAFKYSNEDCANISPERSLKDFFLDQVREKGLAEENQTLVLQMAEMWGAFIGDPLERQSLKYFWLEECLDGDNLYVASSHAKILDKVADAAVKRAEILFSTKVVNIENMGSPEGDKRKVRVTSSENQNWEFDDVVVTIPLGALKCGIPNFNPPLSPAMTRAIQNTSYSRLEKVYITFPTAFWESSGPDSDSDTSNTSPSNSTKSPFQSFANFLNPTYSPTTNSSAWSLEVNSLSNPSTFDSHAQPTLLFGIYGPCATHITTLIKELSPSSPEYFSVIDDFFRPYYALLPNYDPTKPECRPRAVLATNWQNDEFAGFGSYMNFKNSLEPKDGGDGEGTEPRLDDDIRALRKGMPERGIWLAGDHTAPFVALGTLTGAYWSGELVGMRILKGYGMALESKGGEGSALSNGEKE</sequence>
<evidence type="ECO:0000256" key="1">
    <source>
        <dbReference type="SAM" id="MobiDB-lite"/>
    </source>
</evidence>
<feature type="region of interest" description="Disordered" evidence="1">
    <location>
        <begin position="348"/>
        <end position="368"/>
    </location>
</feature>
<reference evidence="4" key="1">
    <citation type="journal article" date="2015" name="Genome Announc.">
        <title>Draft genome sequence of the fungus Penicillium brasilianum MG11.</title>
        <authorList>
            <person name="Horn F."/>
            <person name="Linde J."/>
            <person name="Mattern D.J."/>
            <person name="Walther G."/>
            <person name="Guthke R."/>
            <person name="Brakhage A.A."/>
            <person name="Valiante V."/>
        </authorList>
    </citation>
    <scope>NUCLEOTIDE SEQUENCE [LARGE SCALE GENOMIC DNA]</scope>
    <source>
        <strain evidence="4">MG11</strain>
    </source>
</reference>
<dbReference type="InterPro" id="IPR036188">
    <property type="entry name" value="FAD/NAD-bd_sf"/>
</dbReference>
<dbReference type="STRING" id="104259.A0A0F7VH17"/>
<dbReference type="GO" id="GO:0016491">
    <property type="term" value="F:oxidoreductase activity"/>
    <property type="evidence" value="ECO:0007669"/>
    <property type="project" value="InterPro"/>
</dbReference>
<dbReference type="OrthoDB" id="5046242at2759"/>
<dbReference type="GO" id="GO:0003682">
    <property type="term" value="F:chromatin binding"/>
    <property type="evidence" value="ECO:0007669"/>
    <property type="project" value="TreeGrafter"/>
</dbReference>
<dbReference type="PANTHER" id="PTHR10742">
    <property type="entry name" value="FLAVIN MONOAMINE OXIDASE"/>
    <property type="match status" value="1"/>
</dbReference>
<dbReference type="Gene3D" id="3.90.660.10">
    <property type="match status" value="1"/>
</dbReference>
<proteinExistence type="predicted"/>
<evidence type="ECO:0000259" key="2">
    <source>
        <dbReference type="Pfam" id="PF01593"/>
    </source>
</evidence>
<dbReference type="InterPro" id="IPR002937">
    <property type="entry name" value="Amino_oxidase"/>
</dbReference>
<dbReference type="GO" id="GO:0006338">
    <property type="term" value="P:chromatin remodeling"/>
    <property type="evidence" value="ECO:0007669"/>
    <property type="project" value="TreeGrafter"/>
</dbReference>
<dbReference type="Pfam" id="PF01593">
    <property type="entry name" value="Amino_oxidase"/>
    <property type="match status" value="1"/>
</dbReference>
<dbReference type="SUPFAM" id="SSF51905">
    <property type="entry name" value="FAD/NAD(P)-binding domain"/>
    <property type="match status" value="1"/>
</dbReference>
<gene>
    <name evidence="3" type="ORF">PMG11_04061</name>
</gene>
<name>A0A0F7VH17_PENBI</name>
<dbReference type="EMBL" id="CDHK01000003">
    <property type="protein sequence ID" value="CEO59385.1"/>
    <property type="molecule type" value="Genomic_DNA"/>
</dbReference>
<dbReference type="InterPro" id="IPR050281">
    <property type="entry name" value="Flavin_monoamine_oxidase"/>
</dbReference>